<sequence>MPPSFTDVRLFDETCFSTDRAGLLCGLASLSCMAADMPIRSHWLSFRNSTARRSIPVPVRFITAGRKR</sequence>
<protein>
    <submittedName>
        <fullName evidence="1">Uncharacterized protein</fullName>
    </submittedName>
</protein>
<reference evidence="1 2" key="1">
    <citation type="submission" date="2018-06" db="EMBL/GenBank/DDBJ databases">
        <authorList>
            <consortium name="Pathogen Informatics"/>
            <person name="Doyle S."/>
        </authorList>
    </citation>
    <scope>NUCLEOTIDE SEQUENCE [LARGE SCALE GENOMIC DNA]</scope>
    <source>
        <strain evidence="1 2">NCTC10005</strain>
    </source>
</reference>
<evidence type="ECO:0000313" key="1">
    <source>
        <dbReference type="EMBL" id="STQ12547.1"/>
    </source>
</evidence>
<accession>A0A377M1Q2</accession>
<dbReference type="AlphaFoldDB" id="A0A377M1Q2"/>
<name>A0A377M1Q2_ENTCL</name>
<organism evidence="1 2">
    <name type="scientific">Enterobacter cloacae</name>
    <dbReference type="NCBI Taxonomy" id="550"/>
    <lineage>
        <taxon>Bacteria</taxon>
        <taxon>Pseudomonadati</taxon>
        <taxon>Pseudomonadota</taxon>
        <taxon>Gammaproteobacteria</taxon>
        <taxon>Enterobacterales</taxon>
        <taxon>Enterobacteriaceae</taxon>
        <taxon>Enterobacter</taxon>
        <taxon>Enterobacter cloacae complex</taxon>
    </lineage>
</organism>
<evidence type="ECO:0000313" key="2">
    <source>
        <dbReference type="Proteomes" id="UP000255106"/>
    </source>
</evidence>
<dbReference type="Proteomes" id="UP000255106">
    <property type="component" value="Unassembled WGS sequence"/>
</dbReference>
<dbReference type="EMBL" id="UGJB01000004">
    <property type="protein sequence ID" value="STQ12547.1"/>
    <property type="molecule type" value="Genomic_DNA"/>
</dbReference>
<gene>
    <name evidence="1" type="ORF">NCTC10005_05338</name>
</gene>
<proteinExistence type="predicted"/>